<feature type="domain" description="Surface adhesin CshA non-repetitive" evidence="3">
    <location>
        <begin position="46"/>
        <end position="315"/>
    </location>
</feature>
<keyword evidence="1" id="KW-0472">Membrane</keyword>
<keyword evidence="2" id="KW-0732">Signal</keyword>
<keyword evidence="1" id="KW-0812">Transmembrane</keyword>
<evidence type="ECO:0000313" key="5">
    <source>
        <dbReference type="EMBL" id="MDR6939636.1"/>
    </source>
</evidence>
<feature type="domain" description="GEVED" evidence="4">
    <location>
        <begin position="446"/>
        <end position="530"/>
    </location>
</feature>
<dbReference type="InterPro" id="IPR040683">
    <property type="entry name" value="CshA_NR2"/>
</dbReference>
<dbReference type="Gene3D" id="2.60.40.10">
    <property type="entry name" value="Immunoglobulins"/>
    <property type="match status" value="1"/>
</dbReference>
<protein>
    <recommendedName>
        <fullName evidence="7">Prealbumin-like fold domain-containing protein</fullName>
    </recommendedName>
</protein>
<evidence type="ECO:0008006" key="7">
    <source>
        <dbReference type="Google" id="ProtNLM"/>
    </source>
</evidence>
<reference evidence="5 6" key="1">
    <citation type="submission" date="2023-07" db="EMBL/GenBank/DDBJ databases">
        <title>Sequencing the genomes of 1000 actinobacteria strains.</title>
        <authorList>
            <person name="Klenk H.-P."/>
        </authorList>
    </citation>
    <scope>NUCLEOTIDE SEQUENCE [LARGE SCALE GENOMIC DNA]</scope>
    <source>
        <strain evidence="5 6">DSM 15539</strain>
    </source>
</reference>
<evidence type="ECO:0000259" key="3">
    <source>
        <dbReference type="Pfam" id="PF18651"/>
    </source>
</evidence>
<evidence type="ECO:0000256" key="1">
    <source>
        <dbReference type="SAM" id="Phobius"/>
    </source>
</evidence>
<proteinExistence type="predicted"/>
<keyword evidence="1" id="KW-1133">Transmembrane helix</keyword>
<evidence type="ECO:0000313" key="6">
    <source>
        <dbReference type="Proteomes" id="UP001266099"/>
    </source>
</evidence>
<dbReference type="EMBL" id="JAVDUJ010000001">
    <property type="protein sequence ID" value="MDR6939636.1"/>
    <property type="molecule type" value="Genomic_DNA"/>
</dbReference>
<dbReference type="Pfam" id="PF18651">
    <property type="entry name" value="CshA_NR2"/>
    <property type="match status" value="1"/>
</dbReference>
<dbReference type="InterPro" id="IPR045474">
    <property type="entry name" value="GEVED"/>
</dbReference>
<organism evidence="5 6">
    <name type="scientific">Arcanobacterium hippocoleae</name>
    <dbReference type="NCBI Taxonomy" id="149017"/>
    <lineage>
        <taxon>Bacteria</taxon>
        <taxon>Bacillati</taxon>
        <taxon>Actinomycetota</taxon>
        <taxon>Actinomycetes</taxon>
        <taxon>Actinomycetales</taxon>
        <taxon>Actinomycetaceae</taxon>
        <taxon>Arcanobacterium</taxon>
    </lineage>
</organism>
<dbReference type="RefSeq" id="WP_309956461.1">
    <property type="nucleotide sequence ID" value="NZ_JAVDUJ010000001.1"/>
</dbReference>
<accession>A0ABU1T2P3</accession>
<dbReference type="Proteomes" id="UP001266099">
    <property type="component" value="Unassembled WGS sequence"/>
</dbReference>
<keyword evidence="6" id="KW-1185">Reference proteome</keyword>
<feature type="signal peptide" evidence="2">
    <location>
        <begin position="1"/>
        <end position="28"/>
    </location>
</feature>
<name>A0ABU1T2P3_9ACTO</name>
<dbReference type="InterPro" id="IPR013783">
    <property type="entry name" value="Ig-like_fold"/>
</dbReference>
<evidence type="ECO:0000256" key="2">
    <source>
        <dbReference type="SAM" id="SignalP"/>
    </source>
</evidence>
<comment type="caution">
    <text evidence="5">The sequence shown here is derived from an EMBL/GenBank/DDBJ whole genome shotgun (WGS) entry which is preliminary data.</text>
</comment>
<feature type="chain" id="PRO_5045252740" description="Prealbumin-like fold domain-containing protein" evidence="2">
    <location>
        <begin position="29"/>
        <end position="1000"/>
    </location>
</feature>
<dbReference type="Pfam" id="PF20009">
    <property type="entry name" value="GEVED"/>
    <property type="match status" value="1"/>
</dbReference>
<feature type="transmembrane region" description="Helical" evidence="1">
    <location>
        <begin position="967"/>
        <end position="991"/>
    </location>
</feature>
<sequence length="1000" mass="107311">MQTFAVVATAAVALAVSVFPLDLQQAHAEFAKGGSDPNHTSKYLGMIDWIDWTKAKNPAQMDSQEVNWSGQKAGSVTAKNIQDGYTVVSDTQVGSNRIVTTCTLNNFFSNTIGQHTTLEQHQYSSSPATGEEKIYFHTPGSYNRDGWPKIYQKYDAGKKIGIPVGIGGGDQDIWKLLRFDVKCGAKLVRANKQKLDIPISGLVFADAETMSPQELYRVVPDKIDPAEPVNWSLLEYHKAADDPVDMSVRKLQGQSGLENSKLQNLDKHRGIEVTNKMRDSSTDPFATPTFYASNSDGAYFELKTKGGNYIAIGVVVGVDLGDGPESYGQAGAMGQQLIKGDMFTALESVTDNRYLKLSDQRLRNTVVKGVPDSYLGEKGPDLETLFVGDDSWTTLQNDDNANYTSLDTYDDEDAVSGPLITAAYPGLHDLQIKCTPTTVHGKETNIAAWVDWNADGKFTETERYDTLCDRNTNTARLKWNVTSQMLPSADKADVAKSLLRLVATVQDPVTEPFDHGSLVIRGEVEDHAVTLVRPAINITKSVVGTAGTPGKNTNLSNFEFTAKIPGVDFLDDSLQAKQSTDNLGKASWRMKFAADKNKPIPLTTNVDDLTNLQTGIQATVEELKRAEYQLYPQPVCQIQPKAPWTSTIPVGNVADNNTINQPNTYAWPKEDPLTLESVAASETIAGGFKIPFSPSSAVNCVVKNQPYAKISIKPTLDNAALENGAVYDPNLRFSGTYTCTPPANGSAANAAEVKGDWGPIGANQAWTSDPAKAHIIPGSSCTFKQTKISSQNTTENALPVAGSALYRWKDAQVGQPITAKAVLAGEELQEASVINSVEKVKLSTLSWRAVDGGNTPLAGAAYRVELRPTAGAASNIDDITDCVAETAAACTGADKDPGVGTFRIENVPVGGYQIIETIVPPGYEQPSDISGTLGAGDIAAGGKNAGDFPHSQIKASVLPQLPITGGLGTYIFVLFGVGIIAVATFGGITVYQRREKGGSN</sequence>
<gene>
    <name evidence="5" type="ORF">J2S36_001179</name>
</gene>
<evidence type="ECO:0000259" key="4">
    <source>
        <dbReference type="Pfam" id="PF20009"/>
    </source>
</evidence>